<dbReference type="PANTHER" id="PTHR26312:SF222">
    <property type="entry name" value="EXPRESSED PROTEIN"/>
    <property type="match status" value="1"/>
</dbReference>
<dbReference type="SUPFAM" id="SSF48452">
    <property type="entry name" value="TPR-like"/>
    <property type="match status" value="1"/>
</dbReference>
<dbReference type="PANTHER" id="PTHR26312">
    <property type="entry name" value="TETRATRICOPEPTIDE REPEAT PROTEIN 5"/>
    <property type="match status" value="1"/>
</dbReference>
<keyword evidence="4" id="KW-1185">Reference proteome</keyword>
<protein>
    <submittedName>
        <fullName evidence="3">Tetratricopeptide repeat-containing domain</fullName>
    </submittedName>
</protein>
<feature type="region of interest" description="Disordered" evidence="1">
    <location>
        <begin position="1"/>
        <end position="31"/>
    </location>
</feature>
<evidence type="ECO:0000259" key="2">
    <source>
        <dbReference type="Pfam" id="PF25474"/>
    </source>
</evidence>
<feature type="domain" description="TmcB/TmcC TPR repeats" evidence="2">
    <location>
        <begin position="186"/>
        <end position="234"/>
    </location>
</feature>
<gene>
    <name evidence="3" type="ORF">BVC80_8775g6</name>
</gene>
<dbReference type="OrthoDB" id="1926212at2759"/>
<dbReference type="InParanoid" id="A0A200QSH0"/>
<feature type="compositionally biased region" description="Polar residues" evidence="1">
    <location>
        <begin position="21"/>
        <end position="31"/>
    </location>
</feature>
<dbReference type="InterPro" id="IPR057352">
    <property type="entry name" value="TPR_TmcB/C"/>
</dbReference>
<evidence type="ECO:0000313" key="4">
    <source>
        <dbReference type="Proteomes" id="UP000195402"/>
    </source>
</evidence>
<feature type="compositionally biased region" description="Polar residues" evidence="1">
    <location>
        <begin position="1"/>
        <end position="12"/>
    </location>
</feature>
<dbReference type="OMA" id="EYAKLRW"/>
<evidence type="ECO:0000256" key="1">
    <source>
        <dbReference type="SAM" id="MobiDB-lite"/>
    </source>
</evidence>
<dbReference type="Proteomes" id="UP000195402">
    <property type="component" value="Unassembled WGS sequence"/>
</dbReference>
<comment type="caution">
    <text evidence="3">The sequence shown here is derived from an EMBL/GenBank/DDBJ whole genome shotgun (WGS) entry which is preliminary data.</text>
</comment>
<dbReference type="Pfam" id="PF25474">
    <property type="entry name" value="TPR_TmcB"/>
    <property type="match status" value="1"/>
</dbReference>
<dbReference type="InterPro" id="IPR011990">
    <property type="entry name" value="TPR-like_helical_dom_sf"/>
</dbReference>
<accession>A0A200QSH0</accession>
<reference evidence="3 4" key="1">
    <citation type="journal article" date="2017" name="Mol. Plant">
        <title>The Genome of Medicinal Plant Macleaya cordata Provides New Insights into Benzylisoquinoline Alkaloids Metabolism.</title>
        <authorList>
            <person name="Liu X."/>
            <person name="Liu Y."/>
            <person name="Huang P."/>
            <person name="Ma Y."/>
            <person name="Qing Z."/>
            <person name="Tang Q."/>
            <person name="Cao H."/>
            <person name="Cheng P."/>
            <person name="Zheng Y."/>
            <person name="Yuan Z."/>
            <person name="Zhou Y."/>
            <person name="Liu J."/>
            <person name="Tang Z."/>
            <person name="Zhuo Y."/>
            <person name="Zhang Y."/>
            <person name="Yu L."/>
            <person name="Huang J."/>
            <person name="Yang P."/>
            <person name="Peng Q."/>
            <person name="Zhang J."/>
            <person name="Jiang W."/>
            <person name="Zhang Z."/>
            <person name="Lin K."/>
            <person name="Ro D.K."/>
            <person name="Chen X."/>
            <person name="Xiong X."/>
            <person name="Shang Y."/>
            <person name="Huang S."/>
            <person name="Zeng J."/>
        </authorList>
    </citation>
    <scope>NUCLEOTIDE SEQUENCE [LARGE SCALE GENOMIC DNA]</scope>
    <source>
        <strain evidence="4">cv. BLH2017</strain>
        <tissue evidence="3">Root</tissue>
    </source>
</reference>
<organism evidence="3 4">
    <name type="scientific">Macleaya cordata</name>
    <name type="common">Five-seeded plume-poppy</name>
    <name type="synonym">Bocconia cordata</name>
    <dbReference type="NCBI Taxonomy" id="56857"/>
    <lineage>
        <taxon>Eukaryota</taxon>
        <taxon>Viridiplantae</taxon>
        <taxon>Streptophyta</taxon>
        <taxon>Embryophyta</taxon>
        <taxon>Tracheophyta</taxon>
        <taxon>Spermatophyta</taxon>
        <taxon>Magnoliopsida</taxon>
        <taxon>Ranunculales</taxon>
        <taxon>Papaveraceae</taxon>
        <taxon>Papaveroideae</taxon>
        <taxon>Macleaya</taxon>
    </lineage>
</organism>
<name>A0A200QSH0_MACCD</name>
<proteinExistence type="predicted"/>
<evidence type="ECO:0000313" key="3">
    <source>
        <dbReference type="EMBL" id="OVA13424.1"/>
    </source>
</evidence>
<dbReference type="Gene3D" id="1.25.40.10">
    <property type="entry name" value="Tetratricopeptide repeat domain"/>
    <property type="match status" value="1"/>
</dbReference>
<dbReference type="AlphaFoldDB" id="A0A200QSH0"/>
<sequence>MILLRSSSTPIMSSMHEAGGSSRNSSKASPVTGNLHKISFPVDPSTIKWQSFKNMRRVSSDSNLNAMVTNNETEADSPVKFNERTRNNNFKSKPKLEPILSFSNYDGDVDEGSDEYTKNMDDYDKKVEFSFPLMDTGIEDNKGFGFFNFSNRNNFQEQTSLYMAAGLGIDPDLMMFKRITCDDYYQMERYYENILRENPCNPLILRNYAQYLYKIKKDYKRAEEFYSRAILAEPNDGEALSEYAKLRWEVHGEEEMASKFFVSAVHAAPENSDVLAAYASFLWETEERKEVGDATKRHRQLCMAAPY</sequence>
<dbReference type="EMBL" id="MVGT01001142">
    <property type="protein sequence ID" value="OVA13424.1"/>
    <property type="molecule type" value="Genomic_DNA"/>
</dbReference>